<keyword evidence="3" id="KW-0547">Nucleotide-binding</keyword>
<proteinExistence type="predicted"/>
<evidence type="ECO:0000256" key="11">
    <source>
        <dbReference type="SAM" id="Coils"/>
    </source>
</evidence>
<sequence length="1184" mass="133205">MQEETVTEEAAGNGGSSQAISKREIWPHPKSGLEAQRNYNSRDASGVPRLCVIGRGLQGGGKARRDASRRAELAMSLLFSRCNSIVTVKKDKRHMAEVNASPLKHFVTAKKKINGIFEQLGAYIQESATFLEDTYRNAELDPVTTEEQVLDVKGYLSKVRGISEVLARRHMKVAFFGRTSNGKSTVINAMLWDKVLPSGIGHTTNCFLRVEGTDGHEAFLLTEGSEEKRSVKTVNQLAHALHQDEQLHAGSLVSVMWPNSKCPLLKDDLVLMDSPGIDVTTELDSWIDKFCLDADVFVLVANSESTLMQTEKQFFHKVSERLSRPNIFILNNRWDASASEPEYMEEVRRQHMERCTSFLVDELGVVDRAQAGDRIFFVSAKEVLNARIQKAQGMPEGGGALAEGFQVRMFEFQNFERRFEECISQSAVKTKFEQHTVRAKQIAEAVRFIMDSLHIAAQEQRVYCLEMREERQDRLRFIDKQLELLAQDYKLRIKQITEEVERQVSTAMAEEIRRLSVLVDEYQMDFHPSPVVLKVYKNELHRHIEEGLGRNMSDRCSTAITSALQAMQQDMIDGLKPLLPVSVRSQMDMLVPRQCFSLSYDLNCDKLCADFQEDIEFHFSLGWTMLVNRFLGPKNSRRALMGYNDQASKVQRPVPLTPANPSMPPLPQGSLTQEELMVSMVTGLASLTSRTSMGILVVGGVVWKAVGWRLIALSFGLYGLLYVYERLTWTTKAKERAFKRQFVEYASEKLQLIISYTGSNCSHQVQQELSGTFAHLCQQVDITRENLEQEIAAMNKKIEVLDSLQSKAKLLRTTGGGPAPSGDAQSETWRNSRAVGLGLLDGRNSRGSYDPEMPLSPKTSSISSQASGSQDRHHMWDPLEAHGDDPCDVTWLDRVRSRVVSQPPIKCQHLEPLGQPRSHSAPSLTSIDSKKPAPSAGLHDPAPRSIPAESKQSKSRVTFCQEPAISESNWRLWPYLGYDWIVESLDSSSPVTSKPEAFFSRLRQFRETNREECVHSAPEPQFPGLCDSGDEEADHECVYCYRVNRRLFLVPLDPGVPCRLCGTPRDQRGPDTLAEPTQVRVSLPLSILDPPHQYPVHRRKSFDASDTLALPRHCLLGWDILPPKSEKSTAPKSLDLWSSVTETRQQEPPASSSSRLALPVRVPPPTPVWLEPQVTWPRALRQKP</sequence>
<dbReference type="GO" id="GO:0003924">
    <property type="term" value="F:GTPase activity"/>
    <property type="evidence" value="ECO:0007669"/>
    <property type="project" value="InterPro"/>
</dbReference>
<evidence type="ECO:0000256" key="7">
    <source>
        <dbReference type="ARBA" id="ARBA00023054"/>
    </source>
</evidence>
<dbReference type="InterPro" id="IPR027094">
    <property type="entry name" value="Mitofusin_fam"/>
</dbReference>
<dbReference type="InterPro" id="IPR045063">
    <property type="entry name" value="Dynamin_N"/>
</dbReference>
<evidence type="ECO:0000256" key="3">
    <source>
        <dbReference type="ARBA" id="ARBA00022741"/>
    </source>
</evidence>
<evidence type="ECO:0000256" key="10">
    <source>
        <dbReference type="ARBA" id="ARBA00023136"/>
    </source>
</evidence>
<keyword evidence="10" id="KW-0472">Membrane</keyword>
<feature type="domain" description="Dynamin-type G" evidence="13">
    <location>
        <begin position="167"/>
        <end position="416"/>
    </location>
</feature>
<accession>A0AA41MKY9</accession>
<keyword evidence="7 11" id="KW-0175">Coiled coil</keyword>
<keyword evidence="8" id="KW-0496">Mitochondrion</keyword>
<dbReference type="Pfam" id="PF00350">
    <property type="entry name" value="Dynamin_N"/>
    <property type="match status" value="1"/>
</dbReference>
<dbReference type="FunFam" id="3.40.50.300:FF:000214">
    <property type="entry name" value="Mitofusin 2"/>
    <property type="match status" value="1"/>
</dbReference>
<dbReference type="Pfam" id="PF04799">
    <property type="entry name" value="Fzo_mitofusin"/>
    <property type="match status" value="1"/>
</dbReference>
<keyword evidence="9" id="KW-0342">GTP-binding</keyword>
<dbReference type="GO" id="GO:0010972">
    <property type="term" value="P:negative regulation of G2/M transition of mitotic cell cycle"/>
    <property type="evidence" value="ECO:0007669"/>
    <property type="project" value="InterPro"/>
</dbReference>
<dbReference type="SUPFAM" id="SSF111479">
    <property type="entry name" value="Fzo-like conserved region"/>
    <property type="match status" value="1"/>
</dbReference>
<dbReference type="EMBL" id="JAATJV010212700">
    <property type="protein sequence ID" value="MBZ3873859.1"/>
    <property type="molecule type" value="Genomic_DNA"/>
</dbReference>
<evidence type="ECO:0000256" key="1">
    <source>
        <dbReference type="ARBA" id="ARBA00004374"/>
    </source>
</evidence>
<dbReference type="PANTHER" id="PTHR10465">
    <property type="entry name" value="TRANSMEMBRANE GTPASE FZO1"/>
    <property type="match status" value="1"/>
</dbReference>
<dbReference type="Pfam" id="PF15734">
    <property type="entry name" value="MIIP"/>
    <property type="match status" value="1"/>
</dbReference>
<evidence type="ECO:0000256" key="4">
    <source>
        <dbReference type="ARBA" id="ARBA00022787"/>
    </source>
</evidence>
<dbReference type="GO" id="GO:0008053">
    <property type="term" value="P:mitochondrial fusion"/>
    <property type="evidence" value="ECO:0007669"/>
    <property type="project" value="InterPro"/>
</dbReference>
<dbReference type="PANTHER" id="PTHR10465:SF1">
    <property type="entry name" value="MITOFUSIN-2"/>
    <property type="match status" value="1"/>
</dbReference>
<reference evidence="14" key="1">
    <citation type="submission" date="2020-03" db="EMBL/GenBank/DDBJ databases">
        <title>Studies in the Genomics of Life Span.</title>
        <authorList>
            <person name="Glass D."/>
        </authorList>
    </citation>
    <scope>NUCLEOTIDE SEQUENCE</scope>
    <source>
        <strain evidence="14">SUZIE</strain>
        <tissue evidence="14">Muscle</tissue>
    </source>
</reference>
<keyword evidence="6" id="KW-1133">Transmembrane helix</keyword>
<dbReference type="SUPFAM" id="SSF52540">
    <property type="entry name" value="P-loop containing nucleoside triphosphate hydrolases"/>
    <property type="match status" value="1"/>
</dbReference>
<dbReference type="AlphaFoldDB" id="A0AA41MKY9"/>
<feature type="coiled-coil region" evidence="11">
    <location>
        <begin position="777"/>
        <end position="804"/>
    </location>
</feature>
<evidence type="ECO:0000256" key="8">
    <source>
        <dbReference type="ARBA" id="ARBA00023128"/>
    </source>
</evidence>
<feature type="region of interest" description="Disordered" evidence="12">
    <location>
        <begin position="906"/>
        <end position="957"/>
    </location>
</feature>
<evidence type="ECO:0000256" key="5">
    <source>
        <dbReference type="ARBA" id="ARBA00022801"/>
    </source>
</evidence>
<keyword evidence="2" id="KW-0812">Transmembrane</keyword>
<keyword evidence="5" id="KW-0378">Hydrolase</keyword>
<dbReference type="CDD" id="cd09912">
    <property type="entry name" value="DLP_2"/>
    <property type="match status" value="1"/>
</dbReference>
<keyword evidence="15" id="KW-1185">Reference proteome</keyword>
<feature type="compositionally biased region" description="Polar residues" evidence="12">
    <location>
        <begin position="917"/>
        <end position="927"/>
    </location>
</feature>
<dbReference type="InterPro" id="IPR027417">
    <property type="entry name" value="P-loop_NTPase"/>
</dbReference>
<name>A0AA41MKY9_SCICA</name>
<dbReference type="GO" id="GO:0005525">
    <property type="term" value="F:GTP binding"/>
    <property type="evidence" value="ECO:0007669"/>
    <property type="project" value="UniProtKB-KW"/>
</dbReference>
<evidence type="ECO:0000313" key="14">
    <source>
        <dbReference type="EMBL" id="MBZ3873859.1"/>
    </source>
</evidence>
<feature type="region of interest" description="Disordered" evidence="12">
    <location>
        <begin position="811"/>
        <end position="830"/>
    </location>
</feature>
<dbReference type="PROSITE" id="PS51718">
    <property type="entry name" value="G_DYNAMIN_2"/>
    <property type="match status" value="1"/>
</dbReference>
<dbReference type="InterPro" id="IPR006884">
    <property type="entry name" value="Fzo/mitofusin_HR2"/>
</dbReference>
<feature type="region of interest" description="Disordered" evidence="12">
    <location>
        <begin position="840"/>
        <end position="880"/>
    </location>
</feature>
<feature type="compositionally biased region" description="Low complexity" evidence="12">
    <location>
        <begin position="860"/>
        <end position="869"/>
    </location>
</feature>
<feature type="compositionally biased region" description="Basic and acidic residues" evidence="12">
    <location>
        <begin position="870"/>
        <end position="880"/>
    </location>
</feature>
<dbReference type="InterPro" id="IPR030381">
    <property type="entry name" value="G_DYNAMIN_dom"/>
</dbReference>
<gene>
    <name evidence="14" type="ORF">SUZIE_125035</name>
</gene>
<evidence type="ECO:0000256" key="12">
    <source>
        <dbReference type="SAM" id="MobiDB-lite"/>
    </source>
</evidence>
<evidence type="ECO:0000259" key="13">
    <source>
        <dbReference type="PROSITE" id="PS51718"/>
    </source>
</evidence>
<dbReference type="Proteomes" id="UP001166674">
    <property type="component" value="Unassembled WGS sequence"/>
</dbReference>
<evidence type="ECO:0000256" key="9">
    <source>
        <dbReference type="ARBA" id="ARBA00023134"/>
    </source>
</evidence>
<dbReference type="Gene3D" id="1.20.5.110">
    <property type="match status" value="1"/>
</dbReference>
<comment type="subcellular location">
    <subcellularLocation>
        <location evidence="1">Mitochondrion outer membrane</location>
        <topology evidence="1">Multi-pass membrane protein</topology>
    </subcellularLocation>
</comment>
<feature type="compositionally biased region" description="Polar residues" evidence="12">
    <location>
        <begin position="1130"/>
        <end position="1148"/>
    </location>
</feature>
<keyword evidence="4" id="KW-1000">Mitochondrion outer membrane</keyword>
<comment type="caution">
    <text evidence="14">The sequence shown here is derived from an EMBL/GenBank/DDBJ whole genome shotgun (WGS) entry which is preliminary data.</text>
</comment>
<dbReference type="InterPro" id="IPR031466">
    <property type="entry name" value="MIIP"/>
</dbReference>
<dbReference type="GO" id="GO:0030336">
    <property type="term" value="P:negative regulation of cell migration"/>
    <property type="evidence" value="ECO:0007669"/>
    <property type="project" value="InterPro"/>
</dbReference>
<dbReference type="GO" id="GO:0051646">
    <property type="term" value="P:mitochondrion localization"/>
    <property type="evidence" value="ECO:0007669"/>
    <property type="project" value="TreeGrafter"/>
</dbReference>
<evidence type="ECO:0000256" key="6">
    <source>
        <dbReference type="ARBA" id="ARBA00022989"/>
    </source>
</evidence>
<dbReference type="GO" id="GO:0005741">
    <property type="term" value="C:mitochondrial outer membrane"/>
    <property type="evidence" value="ECO:0007669"/>
    <property type="project" value="UniProtKB-SubCell"/>
</dbReference>
<dbReference type="Gene3D" id="3.40.50.300">
    <property type="entry name" value="P-loop containing nucleotide triphosphate hydrolases"/>
    <property type="match status" value="1"/>
</dbReference>
<evidence type="ECO:0000313" key="15">
    <source>
        <dbReference type="Proteomes" id="UP001166674"/>
    </source>
</evidence>
<feature type="compositionally biased region" description="Low complexity" evidence="12">
    <location>
        <begin position="1149"/>
        <end position="1160"/>
    </location>
</feature>
<organism evidence="14 15">
    <name type="scientific">Sciurus carolinensis</name>
    <name type="common">Eastern gray squirrel</name>
    <dbReference type="NCBI Taxonomy" id="30640"/>
    <lineage>
        <taxon>Eukaryota</taxon>
        <taxon>Metazoa</taxon>
        <taxon>Chordata</taxon>
        <taxon>Craniata</taxon>
        <taxon>Vertebrata</taxon>
        <taxon>Euteleostomi</taxon>
        <taxon>Mammalia</taxon>
        <taxon>Eutheria</taxon>
        <taxon>Euarchontoglires</taxon>
        <taxon>Glires</taxon>
        <taxon>Rodentia</taxon>
        <taxon>Sciuromorpha</taxon>
        <taxon>Sciuridae</taxon>
        <taxon>Sciurinae</taxon>
        <taxon>Sciurini</taxon>
        <taxon>Sciurus</taxon>
    </lineage>
</organism>
<feature type="region of interest" description="Disordered" evidence="12">
    <location>
        <begin position="1"/>
        <end position="24"/>
    </location>
</feature>
<protein>
    <submittedName>
        <fullName evidence="14">Mitofusin-2</fullName>
    </submittedName>
</protein>
<evidence type="ECO:0000256" key="2">
    <source>
        <dbReference type="ARBA" id="ARBA00022692"/>
    </source>
</evidence>
<feature type="region of interest" description="Disordered" evidence="12">
    <location>
        <begin position="1127"/>
        <end position="1161"/>
    </location>
</feature>